<name>A0A1H3MTZ1_9BURK</name>
<dbReference type="EMBL" id="FNPE01000008">
    <property type="protein sequence ID" value="SDY80172.1"/>
    <property type="molecule type" value="Genomic_DNA"/>
</dbReference>
<reference evidence="2 3" key="1">
    <citation type="submission" date="2016-10" db="EMBL/GenBank/DDBJ databases">
        <authorList>
            <person name="de Groot N.N."/>
        </authorList>
    </citation>
    <scope>NUCLEOTIDE SEQUENCE [LARGE SCALE GENOMIC DNA]</scope>
    <source>
        <strain evidence="2 3">LMG 24775</strain>
    </source>
</reference>
<dbReference type="AlphaFoldDB" id="A0A1H3MTZ1"/>
<evidence type="ECO:0000313" key="2">
    <source>
        <dbReference type="EMBL" id="SDY80172.1"/>
    </source>
</evidence>
<dbReference type="Proteomes" id="UP000595064">
    <property type="component" value="Plasmid unnamed"/>
</dbReference>
<proteinExistence type="predicted"/>
<evidence type="ECO:0000313" key="4">
    <source>
        <dbReference type="Proteomes" id="UP000595064"/>
    </source>
</evidence>
<dbReference type="Proteomes" id="UP000183417">
    <property type="component" value="Unassembled WGS sequence"/>
</dbReference>
<keyword evidence="4" id="KW-1185">Reference proteome</keyword>
<evidence type="ECO:0000313" key="3">
    <source>
        <dbReference type="Proteomes" id="UP000183417"/>
    </source>
</evidence>
<geneLocation type="plasmid" evidence="1 4">
    <name>unnamed</name>
</geneLocation>
<dbReference type="KEGG" id="dla:I6G47_32810"/>
<keyword evidence="1" id="KW-0614">Plasmid</keyword>
<dbReference type="RefSeq" id="WP_074921793.1">
    <property type="nucleotide sequence ID" value="NZ_CP065749.1"/>
</dbReference>
<dbReference type="EMBL" id="CP065749">
    <property type="protein sequence ID" value="QPS84930.1"/>
    <property type="molecule type" value="Genomic_DNA"/>
</dbReference>
<sequence>MSYFVTENRQKWIDSFLDGGDTVLRVLAMSWMDAQQHRSVQQNAGQRLALIEKAIAEYEAKCGDTPSTY</sequence>
<protein>
    <submittedName>
        <fullName evidence="2">Uncharacterized protein</fullName>
    </submittedName>
</protein>
<accession>A0A1H3MTZ1</accession>
<reference evidence="1 4" key="2">
    <citation type="submission" date="2020-12" db="EMBL/GenBank/DDBJ databases">
        <title>FDA dAtabase for Regulatory Grade micrObial Sequences (FDA-ARGOS): Supporting development and validation of Infectious Disease Dx tests.</title>
        <authorList>
            <person name="Sproer C."/>
            <person name="Gronow S."/>
            <person name="Severitt S."/>
            <person name="Schroder I."/>
            <person name="Tallon L."/>
            <person name="Sadzewicz L."/>
            <person name="Zhao X."/>
            <person name="Boylan J."/>
            <person name="Ott S."/>
            <person name="Bowen H."/>
            <person name="Vavikolanu K."/>
            <person name="Mehta A."/>
            <person name="Aluvathingal J."/>
            <person name="Nadendla S."/>
            <person name="Lowell S."/>
            <person name="Myers T."/>
            <person name="Yan Y."/>
            <person name="Sichtig H."/>
        </authorList>
    </citation>
    <scope>NUCLEOTIDE SEQUENCE [LARGE SCALE GENOMIC DNA]</scope>
    <source>
        <strain evidence="1 4">FDAARGOS_890</strain>
        <plasmid evidence="1 4">unnamed</plasmid>
    </source>
</reference>
<dbReference type="GeneID" id="94688970"/>
<gene>
    <name evidence="1" type="ORF">I6G47_32810</name>
    <name evidence="2" type="ORF">SAMN05421547_10844</name>
</gene>
<evidence type="ECO:0000313" key="1">
    <source>
        <dbReference type="EMBL" id="QPS84930.1"/>
    </source>
</evidence>
<organism evidence="2 3">
    <name type="scientific">Delftia lacustris</name>
    <dbReference type="NCBI Taxonomy" id="558537"/>
    <lineage>
        <taxon>Bacteria</taxon>
        <taxon>Pseudomonadati</taxon>
        <taxon>Pseudomonadota</taxon>
        <taxon>Betaproteobacteria</taxon>
        <taxon>Burkholderiales</taxon>
        <taxon>Comamonadaceae</taxon>
        <taxon>Delftia</taxon>
    </lineage>
</organism>